<protein>
    <submittedName>
        <fullName evidence="1">Uncharacterized protein</fullName>
    </submittedName>
</protein>
<evidence type="ECO:0000313" key="1">
    <source>
        <dbReference type="EMBL" id="EJK66998.1"/>
    </source>
</evidence>
<proteinExistence type="predicted"/>
<evidence type="ECO:0000313" key="2">
    <source>
        <dbReference type="Proteomes" id="UP000266841"/>
    </source>
</evidence>
<reference evidence="1 2" key="1">
    <citation type="journal article" date="2012" name="Genome Biol.">
        <title>Genome and low-iron response of an oceanic diatom adapted to chronic iron limitation.</title>
        <authorList>
            <person name="Lommer M."/>
            <person name="Specht M."/>
            <person name="Roy A.S."/>
            <person name="Kraemer L."/>
            <person name="Andreson R."/>
            <person name="Gutowska M.A."/>
            <person name="Wolf J."/>
            <person name="Bergner S.V."/>
            <person name="Schilhabel M.B."/>
            <person name="Klostermeier U.C."/>
            <person name="Beiko R.G."/>
            <person name="Rosenstiel P."/>
            <person name="Hippler M."/>
            <person name="Laroche J."/>
        </authorList>
    </citation>
    <scope>NUCLEOTIDE SEQUENCE [LARGE SCALE GENOMIC DNA]</scope>
    <source>
        <strain evidence="1 2">CCMP1005</strain>
    </source>
</reference>
<dbReference type="AlphaFoldDB" id="K0SKZ2"/>
<sequence length="115" mass="12695">MFSRSYGPQCGYDDSVAIMPAQLFAYASDPVRLQSIGRDYEAKSECLAKDLSLVDCKEGEAALWVHIFGFGDTNAGEIFYNDDKSRMRCISRSSDPENNKTLSIVPCDALHASNT</sequence>
<gene>
    <name evidence="1" type="ORF">THAOC_12022</name>
</gene>
<accession>K0SKZ2</accession>
<comment type="caution">
    <text evidence="1">The sequence shown here is derived from an EMBL/GenBank/DDBJ whole genome shotgun (WGS) entry which is preliminary data.</text>
</comment>
<feature type="non-terminal residue" evidence="1">
    <location>
        <position position="115"/>
    </location>
</feature>
<dbReference type="EMBL" id="AGNL01013814">
    <property type="protein sequence ID" value="EJK66998.1"/>
    <property type="molecule type" value="Genomic_DNA"/>
</dbReference>
<name>K0SKZ2_THAOC</name>
<keyword evidence="2" id="KW-1185">Reference proteome</keyword>
<dbReference type="Proteomes" id="UP000266841">
    <property type="component" value="Unassembled WGS sequence"/>
</dbReference>
<organism evidence="1 2">
    <name type="scientific">Thalassiosira oceanica</name>
    <name type="common">Marine diatom</name>
    <dbReference type="NCBI Taxonomy" id="159749"/>
    <lineage>
        <taxon>Eukaryota</taxon>
        <taxon>Sar</taxon>
        <taxon>Stramenopiles</taxon>
        <taxon>Ochrophyta</taxon>
        <taxon>Bacillariophyta</taxon>
        <taxon>Coscinodiscophyceae</taxon>
        <taxon>Thalassiosirophycidae</taxon>
        <taxon>Thalassiosirales</taxon>
        <taxon>Thalassiosiraceae</taxon>
        <taxon>Thalassiosira</taxon>
    </lineage>
</organism>